<evidence type="ECO:0000256" key="3">
    <source>
        <dbReference type="ARBA" id="ARBA00022692"/>
    </source>
</evidence>
<proteinExistence type="predicted"/>
<dbReference type="EMBL" id="JBGUBD010000001">
    <property type="protein sequence ID" value="MFA9476965.1"/>
    <property type="molecule type" value="Genomic_DNA"/>
</dbReference>
<sequence>MPVDAADQPESSLKLETLLAVHQNVQEQIRFADTKAGFIAGINVLLVGFLAPHLDRLVGIDSTSVVAICVSSMLLTAYGMASVVSFGCVIACVVSRFGQDAPHCRIFCGHITATYGKDHGKYFEDVRTMSGDDWLRDVSDQIVENSSIASAKHGLVRWAAFSTAVALACWSGTVIALAAVAS</sequence>
<feature type="transmembrane region" description="Helical" evidence="8">
    <location>
        <begin position="158"/>
        <end position="181"/>
    </location>
</feature>
<keyword evidence="7 8" id="KW-0472">Membrane</keyword>
<keyword evidence="6" id="KW-0051">Antiviral defense</keyword>
<evidence type="ECO:0000259" key="9">
    <source>
        <dbReference type="Pfam" id="PF18967"/>
    </source>
</evidence>
<dbReference type="Pfam" id="PF18967">
    <property type="entry name" value="PycTM"/>
    <property type="match status" value="1"/>
</dbReference>
<comment type="caution">
    <text evidence="10">The sequence shown here is derived from an EMBL/GenBank/DDBJ whole genome shotgun (WGS) entry which is preliminary data.</text>
</comment>
<dbReference type="InterPro" id="IPR043760">
    <property type="entry name" value="PycTM_dom"/>
</dbReference>
<evidence type="ECO:0000313" key="10">
    <source>
        <dbReference type="EMBL" id="MFA9476965.1"/>
    </source>
</evidence>
<evidence type="ECO:0000256" key="6">
    <source>
        <dbReference type="ARBA" id="ARBA00023118"/>
    </source>
</evidence>
<feature type="transmembrane region" description="Helical" evidence="8">
    <location>
        <begin position="36"/>
        <end position="53"/>
    </location>
</feature>
<accession>A0ABV4U1B6</accession>
<organism evidence="10 11">
    <name type="scientific">Natronomicrosphaera hydrolytica</name>
    <dbReference type="NCBI Taxonomy" id="3242702"/>
    <lineage>
        <taxon>Bacteria</taxon>
        <taxon>Pseudomonadati</taxon>
        <taxon>Planctomycetota</taxon>
        <taxon>Phycisphaerae</taxon>
        <taxon>Phycisphaerales</taxon>
        <taxon>Phycisphaeraceae</taxon>
        <taxon>Natronomicrosphaera</taxon>
    </lineage>
</organism>
<keyword evidence="11" id="KW-1185">Reference proteome</keyword>
<feature type="domain" description="Pycsar effector protein" evidence="9">
    <location>
        <begin position="18"/>
        <end position="175"/>
    </location>
</feature>
<evidence type="ECO:0000256" key="8">
    <source>
        <dbReference type="SAM" id="Phobius"/>
    </source>
</evidence>
<name>A0ABV4U1B6_9BACT</name>
<feature type="transmembrane region" description="Helical" evidence="8">
    <location>
        <begin position="65"/>
        <end position="94"/>
    </location>
</feature>
<keyword evidence="4" id="KW-0547">Nucleotide-binding</keyword>
<evidence type="ECO:0000256" key="1">
    <source>
        <dbReference type="ARBA" id="ARBA00004236"/>
    </source>
</evidence>
<keyword evidence="3 8" id="KW-0812">Transmembrane</keyword>
<dbReference type="RefSeq" id="WP_425343890.1">
    <property type="nucleotide sequence ID" value="NZ_JBGUBD010000001.1"/>
</dbReference>
<gene>
    <name evidence="10" type="ORF">ACERK3_01535</name>
</gene>
<dbReference type="Proteomes" id="UP001575105">
    <property type="component" value="Unassembled WGS sequence"/>
</dbReference>
<evidence type="ECO:0000256" key="7">
    <source>
        <dbReference type="ARBA" id="ARBA00023136"/>
    </source>
</evidence>
<keyword evidence="5 8" id="KW-1133">Transmembrane helix</keyword>
<protein>
    <submittedName>
        <fullName evidence="10">Pycsar system effector family protein</fullName>
    </submittedName>
</protein>
<evidence type="ECO:0000313" key="11">
    <source>
        <dbReference type="Proteomes" id="UP001575105"/>
    </source>
</evidence>
<evidence type="ECO:0000256" key="2">
    <source>
        <dbReference type="ARBA" id="ARBA00022475"/>
    </source>
</evidence>
<evidence type="ECO:0000256" key="4">
    <source>
        <dbReference type="ARBA" id="ARBA00022741"/>
    </source>
</evidence>
<reference evidence="10 11" key="1">
    <citation type="submission" date="2024-08" db="EMBL/GenBank/DDBJ databases">
        <title>Whole-genome sequencing of halo(alkali)philic microorganisms from hypersaline lakes.</title>
        <authorList>
            <person name="Sorokin D.Y."/>
            <person name="Merkel A.Y."/>
            <person name="Messina E."/>
            <person name="Yakimov M."/>
        </authorList>
    </citation>
    <scope>NUCLEOTIDE SEQUENCE [LARGE SCALE GENOMIC DNA]</scope>
    <source>
        <strain evidence="10 11">AB-hyl4</strain>
    </source>
</reference>
<evidence type="ECO:0000256" key="5">
    <source>
        <dbReference type="ARBA" id="ARBA00022989"/>
    </source>
</evidence>
<comment type="subcellular location">
    <subcellularLocation>
        <location evidence="1">Cell membrane</location>
    </subcellularLocation>
</comment>
<keyword evidence="2" id="KW-1003">Cell membrane</keyword>